<proteinExistence type="predicted"/>
<dbReference type="Proteomes" id="UP000641588">
    <property type="component" value="Unassembled WGS sequence"/>
</dbReference>
<evidence type="ECO:0000256" key="1">
    <source>
        <dbReference type="SAM" id="Phobius"/>
    </source>
</evidence>
<keyword evidence="1" id="KW-0472">Membrane</keyword>
<evidence type="ECO:0000313" key="4">
    <source>
        <dbReference type="Proteomes" id="UP000641588"/>
    </source>
</evidence>
<name>A0A972GZK0_9BACL</name>
<comment type="caution">
    <text evidence="3">The sequence shown here is derived from an EMBL/GenBank/DDBJ whole genome shotgun (WGS) entry which is preliminary data.</text>
</comment>
<feature type="non-terminal residue" evidence="3">
    <location>
        <position position="648"/>
    </location>
</feature>
<organism evidence="3 4">
    <name type="scientific">Paenibacillus foliorum</name>
    <dbReference type="NCBI Taxonomy" id="2654974"/>
    <lineage>
        <taxon>Bacteria</taxon>
        <taxon>Bacillati</taxon>
        <taxon>Bacillota</taxon>
        <taxon>Bacilli</taxon>
        <taxon>Bacillales</taxon>
        <taxon>Paenibacillaceae</taxon>
        <taxon>Paenibacillus</taxon>
    </lineage>
</organism>
<feature type="chain" id="PRO_5036857007" evidence="2">
    <location>
        <begin position="25"/>
        <end position="648"/>
    </location>
</feature>
<accession>A0A972GZK0</accession>
<feature type="signal peptide" evidence="2">
    <location>
        <begin position="1"/>
        <end position="24"/>
    </location>
</feature>
<protein>
    <submittedName>
        <fullName evidence="3">Uncharacterized protein</fullName>
    </submittedName>
</protein>
<dbReference type="EMBL" id="WHOD01000113">
    <property type="protein sequence ID" value="NOU97469.1"/>
    <property type="molecule type" value="Genomic_DNA"/>
</dbReference>
<feature type="transmembrane region" description="Helical" evidence="1">
    <location>
        <begin position="452"/>
        <end position="475"/>
    </location>
</feature>
<dbReference type="SUPFAM" id="SSF53649">
    <property type="entry name" value="Alkaline phosphatase-like"/>
    <property type="match status" value="1"/>
</dbReference>
<dbReference type="AlphaFoldDB" id="A0A972GZK0"/>
<sequence>MVKIRIAVVIFVLWISSMMTLAQAVASPQATISDPYGQLSAAPKKITVVSVPGLSFLELDPQDSKQDRAVVRTLPHIKELKHKSAWGALNIRTPGKGLEDVYISMGTGQIAEANSGVAGIQTSEQLGGEKAWQKHQRVTGISASGSKDGIVVPQMEVIKRLNASNYYHARPGLLGESLEAAGIHVSVWGNLDLMKAEAGLKETDLGRTYRRYASLMLMNEAGKVQQGDVSGSGLIMDSSRPYGIRTNYSWLMDRWREQVNPALVLLELGDLGRLYDERDSYSKEAFMSMKQEVVKELDRFIGELTRAMEMKPGGVGELWLLSPQINGEAAKEKALLAPIMMYSPSGKEALLTSATTRRSGLITIVDIAPTLLRAYGIQIPKEMIGLPAVGESTADALPKLLKDLQHMQSVYSQRPKLLYGLAVYEIIVMLGALAVAWYFTGSSSLGKRGITLWRSLLFSLLIAPLGLLLMGWLTFQSEGTTAAVMGGIFGISIIIALAAARIRRGFVFGLAAIGLTVTGVILYDGFHGSIAMQRSVLGYDPMIGARYYGIGNEFMGVLLGAALLGLTALQQALRLSRRPRRAVPEPEGSSTASGAFAPAPAREAAFADALLPAPVGFAAWRMPPLGAFALWPRASAPAVPLRTAASTG</sequence>
<keyword evidence="1" id="KW-0812">Transmembrane</keyword>
<gene>
    <name evidence="3" type="ORF">GC093_30220</name>
</gene>
<feature type="transmembrane region" description="Helical" evidence="1">
    <location>
        <begin position="481"/>
        <end position="499"/>
    </location>
</feature>
<keyword evidence="2" id="KW-0732">Signal</keyword>
<evidence type="ECO:0000256" key="2">
    <source>
        <dbReference type="SAM" id="SignalP"/>
    </source>
</evidence>
<dbReference type="InterPro" id="IPR017850">
    <property type="entry name" value="Alkaline_phosphatase_core_sf"/>
</dbReference>
<feature type="transmembrane region" description="Helical" evidence="1">
    <location>
        <begin position="417"/>
        <end position="440"/>
    </location>
</feature>
<keyword evidence="1" id="KW-1133">Transmembrane helix</keyword>
<keyword evidence="4" id="KW-1185">Reference proteome</keyword>
<feature type="transmembrane region" description="Helical" evidence="1">
    <location>
        <begin position="546"/>
        <end position="569"/>
    </location>
</feature>
<dbReference type="RefSeq" id="WP_171655724.1">
    <property type="nucleotide sequence ID" value="NZ_WHOD01000113.1"/>
</dbReference>
<feature type="transmembrane region" description="Helical" evidence="1">
    <location>
        <begin position="506"/>
        <end position="526"/>
    </location>
</feature>
<evidence type="ECO:0000313" key="3">
    <source>
        <dbReference type="EMBL" id="NOU97469.1"/>
    </source>
</evidence>
<reference evidence="3" key="1">
    <citation type="submission" date="2019-10" db="EMBL/GenBank/DDBJ databases">
        <title>Description of Paenibacillus glebae sp. nov.</title>
        <authorList>
            <person name="Carlier A."/>
            <person name="Qi S."/>
        </authorList>
    </citation>
    <scope>NUCLEOTIDE SEQUENCE</scope>
    <source>
        <strain evidence="3">LMG 31456</strain>
    </source>
</reference>